<keyword evidence="3 6" id="KW-0812">Transmembrane</keyword>
<dbReference type="Proteomes" id="UP000613030">
    <property type="component" value="Unassembled WGS sequence"/>
</dbReference>
<feature type="transmembrane region" description="Helical" evidence="6">
    <location>
        <begin position="45"/>
        <end position="66"/>
    </location>
</feature>
<feature type="domain" description="DUF3817" evidence="7">
    <location>
        <begin position="10"/>
        <end position="96"/>
    </location>
</feature>
<name>A0ABS1KNW0_9BACT</name>
<dbReference type="NCBIfam" id="TIGR03954">
    <property type="entry name" value="integ_memb_HG"/>
    <property type="match status" value="1"/>
</dbReference>
<dbReference type="Pfam" id="PF12823">
    <property type="entry name" value="DUF3817"/>
    <property type="match status" value="1"/>
</dbReference>
<keyword evidence="5 6" id="KW-0472">Membrane</keyword>
<proteinExistence type="predicted"/>
<accession>A0ABS1KNW0</accession>
<gene>
    <name evidence="8" type="ORF">JI741_04070</name>
</gene>
<sequence>MKHYFNSSLGRLRLVAFLEGISLVLLVFIGVPLKYSMGNPTVVKAIGPVHGVLFILFVFLAIGVAVEYKWKFMTTTWKVLVASFIPFGTFYIDRTILKKFEGKSSPN</sequence>
<dbReference type="RefSeq" id="WP_202007630.1">
    <property type="nucleotide sequence ID" value="NZ_JAERRB010000001.1"/>
</dbReference>
<evidence type="ECO:0000256" key="4">
    <source>
        <dbReference type="ARBA" id="ARBA00022989"/>
    </source>
</evidence>
<keyword evidence="9" id="KW-1185">Reference proteome</keyword>
<dbReference type="PANTHER" id="PTHR40077:SF1">
    <property type="entry name" value="MEMBRANE PROTEIN"/>
    <property type="match status" value="1"/>
</dbReference>
<dbReference type="EMBL" id="JAERRB010000001">
    <property type="protein sequence ID" value="MBL0740377.1"/>
    <property type="molecule type" value="Genomic_DNA"/>
</dbReference>
<dbReference type="PANTHER" id="PTHR40077">
    <property type="entry name" value="MEMBRANE PROTEIN-RELATED"/>
    <property type="match status" value="1"/>
</dbReference>
<evidence type="ECO:0000256" key="2">
    <source>
        <dbReference type="ARBA" id="ARBA00022475"/>
    </source>
</evidence>
<comment type="caution">
    <text evidence="8">The sequence shown here is derived from an EMBL/GenBank/DDBJ whole genome shotgun (WGS) entry which is preliminary data.</text>
</comment>
<evidence type="ECO:0000313" key="9">
    <source>
        <dbReference type="Proteomes" id="UP000613030"/>
    </source>
</evidence>
<keyword evidence="2" id="KW-1003">Cell membrane</keyword>
<evidence type="ECO:0000259" key="7">
    <source>
        <dbReference type="Pfam" id="PF12823"/>
    </source>
</evidence>
<feature type="transmembrane region" description="Helical" evidence="6">
    <location>
        <begin position="12"/>
        <end position="33"/>
    </location>
</feature>
<evidence type="ECO:0000256" key="6">
    <source>
        <dbReference type="SAM" id="Phobius"/>
    </source>
</evidence>
<keyword evidence="4 6" id="KW-1133">Transmembrane helix</keyword>
<evidence type="ECO:0000256" key="5">
    <source>
        <dbReference type="ARBA" id="ARBA00023136"/>
    </source>
</evidence>
<evidence type="ECO:0000313" key="8">
    <source>
        <dbReference type="EMBL" id="MBL0740377.1"/>
    </source>
</evidence>
<dbReference type="InterPro" id="IPR023845">
    <property type="entry name" value="DUF3817_TM"/>
</dbReference>
<organism evidence="8 9">
    <name type="scientific">Chryseolinea lacunae</name>
    <dbReference type="NCBI Taxonomy" id="2801331"/>
    <lineage>
        <taxon>Bacteria</taxon>
        <taxon>Pseudomonadati</taxon>
        <taxon>Bacteroidota</taxon>
        <taxon>Cytophagia</taxon>
        <taxon>Cytophagales</taxon>
        <taxon>Fulvivirgaceae</taxon>
        <taxon>Chryseolinea</taxon>
    </lineage>
</organism>
<evidence type="ECO:0000256" key="3">
    <source>
        <dbReference type="ARBA" id="ARBA00022692"/>
    </source>
</evidence>
<evidence type="ECO:0000256" key="1">
    <source>
        <dbReference type="ARBA" id="ARBA00004651"/>
    </source>
</evidence>
<comment type="subcellular location">
    <subcellularLocation>
        <location evidence="1">Cell membrane</location>
        <topology evidence="1">Multi-pass membrane protein</topology>
    </subcellularLocation>
</comment>
<reference evidence="8 9" key="1">
    <citation type="submission" date="2021-01" db="EMBL/GenBank/DDBJ databases">
        <title>Chryseolinea sp. Jin1 Genome sequencing and assembly.</title>
        <authorList>
            <person name="Kim I."/>
        </authorList>
    </citation>
    <scope>NUCLEOTIDE SEQUENCE [LARGE SCALE GENOMIC DNA]</scope>
    <source>
        <strain evidence="8 9">Jin1</strain>
    </source>
</reference>
<protein>
    <submittedName>
        <fullName evidence="8">DUF3817 domain-containing protein</fullName>
    </submittedName>
</protein>